<dbReference type="GO" id="GO:0042742">
    <property type="term" value="P:defense response to bacterium"/>
    <property type="evidence" value="ECO:0007669"/>
    <property type="project" value="UniProtKB-ARBA"/>
</dbReference>
<organism evidence="12 13">
    <name type="scientific">Urochloa decumbens</name>
    <dbReference type="NCBI Taxonomy" id="240449"/>
    <lineage>
        <taxon>Eukaryota</taxon>
        <taxon>Viridiplantae</taxon>
        <taxon>Streptophyta</taxon>
        <taxon>Embryophyta</taxon>
        <taxon>Tracheophyta</taxon>
        <taxon>Spermatophyta</taxon>
        <taxon>Magnoliopsida</taxon>
        <taxon>Liliopsida</taxon>
        <taxon>Poales</taxon>
        <taxon>Poaceae</taxon>
        <taxon>PACMAD clade</taxon>
        <taxon>Panicoideae</taxon>
        <taxon>Panicodae</taxon>
        <taxon>Paniceae</taxon>
        <taxon>Melinidinae</taxon>
        <taxon>Urochloa</taxon>
    </lineage>
</organism>
<dbReference type="SUPFAM" id="SSF52540">
    <property type="entry name" value="P-loop containing nucleoside triphosphate hydrolases"/>
    <property type="match status" value="2"/>
</dbReference>
<evidence type="ECO:0000259" key="11">
    <source>
        <dbReference type="Pfam" id="PF23598"/>
    </source>
</evidence>
<dbReference type="Gene3D" id="3.40.50.300">
    <property type="entry name" value="P-loop containing nucleotide triphosphate hydrolases"/>
    <property type="match status" value="2"/>
</dbReference>
<feature type="domain" description="Disease resistance N-terminal" evidence="9">
    <location>
        <begin position="16"/>
        <end position="94"/>
    </location>
</feature>
<keyword evidence="5" id="KW-0611">Plant defense</keyword>
<evidence type="ECO:0000256" key="3">
    <source>
        <dbReference type="ARBA" id="ARBA00022737"/>
    </source>
</evidence>
<keyword evidence="3" id="KW-0677">Repeat</keyword>
<dbReference type="Pfam" id="PF23559">
    <property type="entry name" value="WHD_DRP"/>
    <property type="match status" value="1"/>
</dbReference>
<dbReference type="Gene3D" id="3.80.10.10">
    <property type="entry name" value="Ribonuclease Inhibitor"/>
    <property type="match status" value="2"/>
</dbReference>
<dbReference type="Pfam" id="PF18052">
    <property type="entry name" value="Rx_N"/>
    <property type="match status" value="1"/>
</dbReference>
<evidence type="ECO:0000256" key="5">
    <source>
        <dbReference type="ARBA" id="ARBA00022821"/>
    </source>
</evidence>
<dbReference type="Pfam" id="PF23598">
    <property type="entry name" value="LRR_14"/>
    <property type="match status" value="2"/>
</dbReference>
<dbReference type="Pfam" id="PF00931">
    <property type="entry name" value="NB-ARC"/>
    <property type="match status" value="2"/>
</dbReference>
<dbReference type="SUPFAM" id="SSF52058">
    <property type="entry name" value="L domain-like"/>
    <property type="match status" value="1"/>
</dbReference>
<comment type="similarity">
    <text evidence="1">Belongs to the disease resistance NB-LRR family.</text>
</comment>
<evidence type="ECO:0000313" key="13">
    <source>
        <dbReference type="Proteomes" id="UP001497457"/>
    </source>
</evidence>
<evidence type="ECO:0000256" key="1">
    <source>
        <dbReference type="ARBA" id="ARBA00008894"/>
    </source>
</evidence>
<feature type="domain" description="Disease resistance R13L4/SHOC-2-like LRR" evidence="11">
    <location>
        <begin position="790"/>
        <end position="890"/>
    </location>
</feature>
<dbReference type="Proteomes" id="UP001497457">
    <property type="component" value="Chromosome 27b"/>
</dbReference>
<dbReference type="Gene3D" id="1.10.10.10">
    <property type="entry name" value="Winged helix-like DNA-binding domain superfamily/Winged helix DNA-binding domain"/>
    <property type="match status" value="1"/>
</dbReference>
<dbReference type="InterPro" id="IPR002182">
    <property type="entry name" value="NB-ARC"/>
</dbReference>
<feature type="domain" description="Disease resistance protein winged helix" evidence="10">
    <location>
        <begin position="667"/>
        <end position="739"/>
    </location>
</feature>
<dbReference type="PRINTS" id="PR00364">
    <property type="entry name" value="DISEASERSIST"/>
</dbReference>
<keyword evidence="13" id="KW-1185">Reference proteome</keyword>
<dbReference type="PANTHER" id="PTHR23155:SF1114">
    <property type="entry name" value="OS02G0475500 PROTEIN"/>
    <property type="match status" value="1"/>
</dbReference>
<dbReference type="InterPro" id="IPR036388">
    <property type="entry name" value="WH-like_DNA-bd_sf"/>
</dbReference>
<feature type="domain" description="NB-ARC" evidence="8">
    <location>
        <begin position="176"/>
        <end position="321"/>
    </location>
</feature>
<proteinExistence type="inferred from homology"/>
<dbReference type="GO" id="GO:0000166">
    <property type="term" value="F:nucleotide binding"/>
    <property type="evidence" value="ECO:0007669"/>
    <property type="project" value="UniProtKB-KW"/>
</dbReference>
<dbReference type="InterPro" id="IPR027417">
    <property type="entry name" value="P-loop_NTPase"/>
</dbReference>
<keyword evidence="2" id="KW-0433">Leucine-rich repeat</keyword>
<feature type="region of interest" description="Disordered" evidence="7">
    <location>
        <begin position="339"/>
        <end position="365"/>
    </location>
</feature>
<dbReference type="AlphaFoldDB" id="A0ABC9BNL6"/>
<keyword evidence="4" id="KW-0547">Nucleotide-binding</keyword>
<reference evidence="13" key="1">
    <citation type="submission" date="2024-06" db="EMBL/GenBank/DDBJ databases">
        <authorList>
            <person name="Ryan C."/>
        </authorList>
    </citation>
    <scope>NUCLEOTIDE SEQUENCE [LARGE SCALE GENOMIC DNA]</scope>
</reference>
<evidence type="ECO:0000256" key="7">
    <source>
        <dbReference type="SAM" id="MobiDB-lite"/>
    </source>
</evidence>
<feature type="domain" description="Disease resistance R13L4/SHOC-2-like LRR" evidence="11">
    <location>
        <begin position="966"/>
        <end position="1210"/>
    </location>
</feature>
<dbReference type="InterPro" id="IPR044974">
    <property type="entry name" value="Disease_R_plants"/>
</dbReference>
<evidence type="ECO:0000259" key="10">
    <source>
        <dbReference type="Pfam" id="PF23559"/>
    </source>
</evidence>
<evidence type="ECO:0000256" key="6">
    <source>
        <dbReference type="ARBA" id="ARBA00023054"/>
    </source>
</evidence>
<evidence type="ECO:0000259" key="8">
    <source>
        <dbReference type="Pfam" id="PF00931"/>
    </source>
</evidence>
<dbReference type="CDD" id="cd14798">
    <property type="entry name" value="RX-CC_like"/>
    <property type="match status" value="1"/>
</dbReference>
<protein>
    <submittedName>
        <fullName evidence="12">Uncharacterized protein</fullName>
    </submittedName>
</protein>
<reference evidence="12 13" key="2">
    <citation type="submission" date="2024-10" db="EMBL/GenBank/DDBJ databases">
        <authorList>
            <person name="Ryan C."/>
        </authorList>
    </citation>
    <scope>NUCLEOTIDE SEQUENCE [LARGE SCALE GENOMIC DNA]</scope>
</reference>
<dbReference type="InterPro" id="IPR038005">
    <property type="entry name" value="RX-like_CC"/>
</dbReference>
<dbReference type="GO" id="GO:0009626">
    <property type="term" value="P:plant-type hypersensitive response"/>
    <property type="evidence" value="ECO:0007669"/>
    <property type="project" value="UniProtKB-ARBA"/>
</dbReference>
<evidence type="ECO:0000259" key="9">
    <source>
        <dbReference type="Pfam" id="PF18052"/>
    </source>
</evidence>
<dbReference type="FunFam" id="1.10.10.10:FF:000322">
    <property type="entry name" value="Probable disease resistance protein At1g63360"/>
    <property type="match status" value="1"/>
</dbReference>
<keyword evidence="6" id="KW-0175">Coiled coil</keyword>
<sequence length="1215" mass="137572">MEATALSLGKSVLDGALSYAKSAISEEVALQLGVQRDHAFIRDELEMMQSFLMVAHDEQVAHKVLMTWVKQVRDVAYDAEDCLQEFSIHLKKPSWWRLPCTLQERRRIAKQMKELRARVENVSQRNLRYQLIKSAGPKLASAAELSSVTAAAMFGVDEARHAAKHDKSNEDLGTSGDVGQTSIINAAYENPDIKRKFPCRAWVRVLHPFNPNDFIQSLVKQFRSTVGIDILLEIEKTGKELSLEFTKYVNENSYLVVLNDMTTFEEWKGIKACFPDNKKGSRIIVCTPQVEVASLCTGQESQVLKLKQLSTNQTIYAFYEKDSWDRMKLPMPTYRSNVATPSTSNSVAPTNEIHGNQSKGSDEKNVVTKSLTRAKTIGNAFYESQLIGREKEKSDLIKLILNKLGQQFSVISVWGMGGIGKTILVKDVYQGQDLISMFEKRVFVTVMRPFILKDLLKSIVMQLAGADSSKKKEAIDFVGGTRNKVATLEAEKLIEELARLLEGKKCLIVFDDLSCTAEWDIIVQSFPKLDNTSRIIITTREESIAKHCSKKQENIYRLKVLDHSDALDLFTRKVFIKEEINLEKHPELIEEAKFILKKCNGLPLAIVTIGGFLANQPKTAIEWRKLNEHIGAELEMNPELEAIRIILGKSYDGLPYHLKSCFLYLSIFPEDHKVSRRRLMRRWTVEGYSREIREKSAEEIADGYFMELLGRSMILPYQESVHSRKGIDSCQVHDLMREISISKSKEENLVFRLEEGCSLNTHGAVRHLTINSNWEGDKGEFESTVDLSRIRSLTVFGKWRSFFISDKMSLLRVLDLENTEYLLDHHLEQIGKLLHLKYLSLRGCEGIFHLPESLGNLKQLQTLDIKNTRVMKLPNTIINLRKLQFLHAQHSGFHGHKSYEEFASGFYRDNPLPEVFRNKAYLLTAISVLFCVMCCAPRPQGYEALNRRDMNGVCCYMLNFVLRELNLHGVELPRGFRKLRALQTLSAVNVARGKGILKEIKRLTKLRKLAVGGVNKKNNQEFCATLADLCHLESLSVHSTGEPGLSGCLDEMSSPPKMLQSLKLHGNLVKLPKWVKLLHNLAKLKLEKTKLSGLDATIGVLGKLPNLSILRLLGNSFTGDDLHLTFHGDELFQSLTVLQLNGIDGLVSVEFKEGTMPMLEVLLFREGNTSTLLSGLSSLSSLRELLLEGTYRTLVLDHLRAELARNPNKPVLKRR</sequence>
<dbReference type="InterPro" id="IPR042197">
    <property type="entry name" value="Apaf_helical"/>
</dbReference>
<dbReference type="InterPro" id="IPR041118">
    <property type="entry name" value="Rx_N"/>
</dbReference>
<gene>
    <name evidence="12" type="ORF">URODEC1_LOCUS67180</name>
</gene>
<dbReference type="PANTHER" id="PTHR23155">
    <property type="entry name" value="DISEASE RESISTANCE PROTEIN RP"/>
    <property type="match status" value="1"/>
</dbReference>
<dbReference type="InterPro" id="IPR058922">
    <property type="entry name" value="WHD_DRP"/>
</dbReference>
<dbReference type="GO" id="GO:0002758">
    <property type="term" value="P:innate immune response-activating signaling pathway"/>
    <property type="evidence" value="ECO:0007669"/>
    <property type="project" value="UniProtKB-ARBA"/>
</dbReference>
<feature type="domain" description="NB-ARC" evidence="8">
    <location>
        <begin position="399"/>
        <end position="577"/>
    </location>
</feature>
<dbReference type="InterPro" id="IPR055414">
    <property type="entry name" value="LRR_R13L4/SHOC2-like"/>
</dbReference>
<evidence type="ECO:0000256" key="4">
    <source>
        <dbReference type="ARBA" id="ARBA00022741"/>
    </source>
</evidence>
<name>A0ABC9BNL6_9POAL</name>
<dbReference type="Gene3D" id="1.20.5.4130">
    <property type="match status" value="1"/>
</dbReference>
<evidence type="ECO:0000256" key="2">
    <source>
        <dbReference type="ARBA" id="ARBA00022614"/>
    </source>
</evidence>
<evidence type="ECO:0000313" key="12">
    <source>
        <dbReference type="EMBL" id="CAL5004985.1"/>
    </source>
</evidence>
<dbReference type="Gene3D" id="1.10.8.430">
    <property type="entry name" value="Helical domain of apoptotic protease-activating factors"/>
    <property type="match status" value="1"/>
</dbReference>
<dbReference type="EMBL" id="OZ075137">
    <property type="protein sequence ID" value="CAL5004985.1"/>
    <property type="molecule type" value="Genomic_DNA"/>
</dbReference>
<feature type="compositionally biased region" description="Polar residues" evidence="7">
    <location>
        <begin position="339"/>
        <end position="359"/>
    </location>
</feature>
<accession>A0ABC9BNL6</accession>
<dbReference type="InterPro" id="IPR032675">
    <property type="entry name" value="LRR_dom_sf"/>
</dbReference>